<evidence type="ECO:0000313" key="2">
    <source>
        <dbReference type="Proteomes" id="UP001157439"/>
    </source>
</evidence>
<name>A0AA37WWJ1_9GAMM</name>
<dbReference type="PANTHER" id="PTHR38774">
    <property type="entry name" value="CYTOPLASMIC PROTEIN-RELATED"/>
    <property type="match status" value="1"/>
</dbReference>
<dbReference type="Proteomes" id="UP001157439">
    <property type="component" value="Unassembled WGS sequence"/>
</dbReference>
<protein>
    <recommendedName>
        <fullName evidence="3">DUF1249 domain-containing protein</fullName>
    </recommendedName>
</protein>
<dbReference type="AlphaFoldDB" id="A0AA37WWJ1"/>
<organism evidence="1 2">
    <name type="scientific">Paraferrimonas haliotis</name>
    <dbReference type="NCBI Taxonomy" id="2013866"/>
    <lineage>
        <taxon>Bacteria</taxon>
        <taxon>Pseudomonadati</taxon>
        <taxon>Pseudomonadota</taxon>
        <taxon>Gammaproteobacteria</taxon>
        <taxon>Alteromonadales</taxon>
        <taxon>Ferrimonadaceae</taxon>
        <taxon>Paraferrimonas</taxon>
    </lineage>
</organism>
<accession>A0AA37WWJ1</accession>
<reference evidence="1 2" key="1">
    <citation type="journal article" date="2014" name="Int. J. Syst. Evol. Microbiol.">
        <title>Complete genome sequence of Corynebacterium casei LMG S-19264T (=DSM 44701T), isolated from a smear-ripened cheese.</title>
        <authorList>
            <consortium name="US DOE Joint Genome Institute (JGI-PGF)"/>
            <person name="Walter F."/>
            <person name="Albersmeier A."/>
            <person name="Kalinowski J."/>
            <person name="Ruckert C."/>
        </authorList>
    </citation>
    <scope>NUCLEOTIDE SEQUENCE [LARGE SCALE GENOMIC DNA]</scope>
    <source>
        <strain evidence="1 2">NBRC 112785</strain>
    </source>
</reference>
<dbReference type="InterPro" id="IPR009659">
    <property type="entry name" value="DUF1249"/>
</dbReference>
<dbReference type="RefSeq" id="WP_095498025.1">
    <property type="nucleotide sequence ID" value="NZ_BSPO01000001.1"/>
</dbReference>
<evidence type="ECO:0000313" key="1">
    <source>
        <dbReference type="EMBL" id="GLS82474.1"/>
    </source>
</evidence>
<comment type="caution">
    <text evidence="1">The sequence shown here is derived from an EMBL/GenBank/DDBJ whole genome shotgun (WGS) entry which is preliminary data.</text>
</comment>
<dbReference type="EMBL" id="BSPO01000001">
    <property type="protein sequence ID" value="GLS82474.1"/>
    <property type="molecule type" value="Genomic_DNA"/>
</dbReference>
<sequence>MTSSNFKYQPNVSGFLTLCSRNYLDLIRVLPVQWNVKESVDWPESGKGLRFELAEVSRYTETVLVTPLLPKRKYFTDFVMRVRVYHDAQLAEVLSCQQNSQFKAVYDYPNAAMHQRDEKLQQNIFLAELLRQPMHRTEQGAQGR</sequence>
<proteinExistence type="predicted"/>
<evidence type="ECO:0008006" key="3">
    <source>
        <dbReference type="Google" id="ProtNLM"/>
    </source>
</evidence>
<dbReference type="Pfam" id="PF06853">
    <property type="entry name" value="DUF1249"/>
    <property type="match status" value="1"/>
</dbReference>
<dbReference type="PANTHER" id="PTHR38774:SF1">
    <property type="entry name" value="CYTOPLASMIC PROTEIN"/>
    <property type="match status" value="1"/>
</dbReference>
<keyword evidence="2" id="KW-1185">Reference proteome</keyword>
<gene>
    <name evidence="1" type="ORF">GCM10007894_04510</name>
</gene>